<dbReference type="CDD" id="cd03225">
    <property type="entry name" value="ABC_cobalt_CbiO_domain1"/>
    <property type="match status" value="1"/>
</dbReference>
<dbReference type="PROSITE" id="PS50893">
    <property type="entry name" value="ABC_TRANSPORTER_2"/>
    <property type="match status" value="2"/>
</dbReference>
<dbReference type="PANTHER" id="PTHR43553">
    <property type="entry name" value="HEAVY METAL TRANSPORTER"/>
    <property type="match status" value="1"/>
</dbReference>
<feature type="domain" description="ABC transporter" evidence="9">
    <location>
        <begin position="265"/>
        <end position="495"/>
    </location>
</feature>
<dbReference type="Proteomes" id="UP000215694">
    <property type="component" value="Unassembled WGS sequence"/>
</dbReference>
<evidence type="ECO:0000259" key="9">
    <source>
        <dbReference type="PROSITE" id="PS50893"/>
    </source>
</evidence>
<dbReference type="GO" id="GO:0043190">
    <property type="term" value="C:ATP-binding cassette (ABC) transporter complex"/>
    <property type="evidence" value="ECO:0007669"/>
    <property type="project" value="TreeGrafter"/>
</dbReference>
<reference evidence="10 11" key="1">
    <citation type="journal article" date="2017" name="Genome Announc.">
        <title>Draft Genome Sequence of Romboutsia weinsteinii sp. nov. Strain CCRI-19649(T) Isolated from Surface Water.</title>
        <authorList>
            <person name="Maheux A.F."/>
            <person name="Boudreau D.K."/>
            <person name="Berube E."/>
            <person name="Boissinot M."/>
            <person name="Cantin P."/>
            <person name="Raymond F."/>
            <person name="Corbeil J."/>
            <person name="Omar R.F."/>
            <person name="Bergeron M.G."/>
        </authorList>
    </citation>
    <scope>NUCLEOTIDE SEQUENCE [LARGE SCALE GENOMIC DNA]</scope>
    <source>
        <strain evidence="10 11">CCRI-19649</strain>
    </source>
</reference>
<proteinExistence type="inferred from homology"/>
<dbReference type="GO" id="GO:0016887">
    <property type="term" value="F:ATP hydrolysis activity"/>
    <property type="evidence" value="ECO:0007669"/>
    <property type="project" value="InterPro"/>
</dbReference>
<evidence type="ECO:0000313" key="10">
    <source>
        <dbReference type="EMBL" id="RDY27863.1"/>
    </source>
</evidence>
<keyword evidence="6 10" id="KW-0067">ATP-binding</keyword>
<dbReference type="InterPro" id="IPR003439">
    <property type="entry name" value="ABC_transporter-like_ATP-bd"/>
</dbReference>
<evidence type="ECO:0000256" key="6">
    <source>
        <dbReference type="ARBA" id="ARBA00022840"/>
    </source>
</evidence>
<dbReference type="RefSeq" id="WP_094368906.1">
    <property type="nucleotide sequence ID" value="NZ_NOJY02000010.1"/>
</dbReference>
<dbReference type="GO" id="GO:0005524">
    <property type="term" value="F:ATP binding"/>
    <property type="evidence" value="ECO:0007669"/>
    <property type="project" value="UniProtKB-KW"/>
</dbReference>
<feature type="domain" description="ABC transporter" evidence="9">
    <location>
        <begin position="4"/>
        <end position="238"/>
    </location>
</feature>
<dbReference type="InterPro" id="IPR017871">
    <property type="entry name" value="ABC_transporter-like_CS"/>
</dbReference>
<evidence type="ECO:0000256" key="7">
    <source>
        <dbReference type="ARBA" id="ARBA00022967"/>
    </source>
</evidence>
<evidence type="ECO:0000256" key="2">
    <source>
        <dbReference type="ARBA" id="ARBA00005417"/>
    </source>
</evidence>
<comment type="similarity">
    <text evidence="2">Belongs to the ABC transporter superfamily.</text>
</comment>
<dbReference type="InterPro" id="IPR027417">
    <property type="entry name" value="P-loop_NTPase"/>
</dbReference>
<dbReference type="PROSITE" id="PS00211">
    <property type="entry name" value="ABC_TRANSPORTER_1"/>
    <property type="match status" value="1"/>
</dbReference>
<evidence type="ECO:0000256" key="4">
    <source>
        <dbReference type="ARBA" id="ARBA00022475"/>
    </source>
</evidence>
<dbReference type="GO" id="GO:0042626">
    <property type="term" value="F:ATPase-coupled transmembrane transporter activity"/>
    <property type="evidence" value="ECO:0007669"/>
    <property type="project" value="TreeGrafter"/>
</dbReference>
<evidence type="ECO:0000256" key="3">
    <source>
        <dbReference type="ARBA" id="ARBA00022448"/>
    </source>
</evidence>
<keyword evidence="8" id="KW-0472">Membrane</keyword>
<dbReference type="PANTHER" id="PTHR43553:SF27">
    <property type="entry name" value="ENERGY-COUPLING FACTOR TRANSPORTER ATP-BINDING PROTEIN ECFA2"/>
    <property type="match status" value="1"/>
</dbReference>
<dbReference type="SMART" id="SM00382">
    <property type="entry name" value="AAA"/>
    <property type="match status" value="2"/>
</dbReference>
<name>A0A371J596_9FIRM</name>
<dbReference type="Gene3D" id="3.40.50.300">
    <property type="entry name" value="P-loop containing nucleotide triphosphate hydrolases"/>
    <property type="match status" value="2"/>
</dbReference>
<evidence type="ECO:0000256" key="5">
    <source>
        <dbReference type="ARBA" id="ARBA00022741"/>
    </source>
</evidence>
<sequence>MSFISVEKVNFSYPNCNTKALKDICLEIEKGELVLIIGPSGSGKSTLLSLLKHEISPTGKLSGQILIDEKKVDECKFYEIGYLFQNPNSQLVSDNVYHELIYSLKNINLNEDEINERLGEIVTYLNLNSILHSKVQNLSGGNKQIVNIASLLLMYPKVLILDEPTSQIDPIHYDEIMNLVLKLNKESNMTTIITEHRYDNIFYQVDKVVFINDSKVLLCDEPKKFVETVYKHNIEEIKPFLKGIVDDNQKKLPDIEDKLTGEKILKVKDVSFTYDNKILNLNNVDFEACEGEIISIVGSNGCGKTTFLKLLSGIYYPISGSIKIYNKKYKKIKNDLWKLIGYVPQDVNEFFTFDTIKDEFEFLERKMGDSFDNELYKILKSQYNFEKFLDKHPIDVSGGEKQLIIIILQLLKKSKILILDEPTKGLDPILKERLGKTLVEISKGKGLIILVSHDIDFIYKYSHKCCMMFNHKITKPVNIDKFFEKKLFFLPNSLKDRRKIV</sequence>
<comment type="caution">
    <text evidence="10">The sequence shown here is derived from an EMBL/GenBank/DDBJ whole genome shotgun (WGS) entry which is preliminary data.</text>
</comment>
<dbReference type="OrthoDB" id="501320at2"/>
<dbReference type="InterPro" id="IPR003593">
    <property type="entry name" value="AAA+_ATPase"/>
</dbReference>
<keyword evidence="7" id="KW-1278">Translocase</keyword>
<evidence type="ECO:0000256" key="8">
    <source>
        <dbReference type="ARBA" id="ARBA00023136"/>
    </source>
</evidence>
<evidence type="ECO:0000313" key="11">
    <source>
        <dbReference type="Proteomes" id="UP000215694"/>
    </source>
</evidence>
<comment type="subcellular location">
    <subcellularLocation>
        <location evidence="1">Cell membrane</location>
        <topology evidence="1">Peripheral membrane protein</topology>
    </subcellularLocation>
</comment>
<evidence type="ECO:0000256" key="1">
    <source>
        <dbReference type="ARBA" id="ARBA00004202"/>
    </source>
</evidence>
<dbReference type="EMBL" id="NOJY02000010">
    <property type="protein sequence ID" value="RDY27863.1"/>
    <property type="molecule type" value="Genomic_DNA"/>
</dbReference>
<protein>
    <submittedName>
        <fullName evidence="10">ATP-binding cassette domain-containing protein</fullName>
    </submittedName>
</protein>
<keyword evidence="11" id="KW-1185">Reference proteome</keyword>
<dbReference type="Pfam" id="PF00005">
    <property type="entry name" value="ABC_tran"/>
    <property type="match status" value="2"/>
</dbReference>
<dbReference type="AlphaFoldDB" id="A0A371J596"/>
<keyword evidence="3" id="KW-0813">Transport</keyword>
<organism evidence="10 11">
    <name type="scientific">Romboutsia weinsteinii</name>
    <dbReference type="NCBI Taxonomy" id="2020949"/>
    <lineage>
        <taxon>Bacteria</taxon>
        <taxon>Bacillati</taxon>
        <taxon>Bacillota</taxon>
        <taxon>Clostridia</taxon>
        <taxon>Peptostreptococcales</taxon>
        <taxon>Peptostreptococcaceae</taxon>
        <taxon>Romboutsia</taxon>
    </lineage>
</organism>
<gene>
    <name evidence="10" type="ORF">CHL78_007620</name>
</gene>
<dbReference type="SUPFAM" id="SSF52540">
    <property type="entry name" value="P-loop containing nucleoside triphosphate hydrolases"/>
    <property type="match status" value="2"/>
</dbReference>
<accession>A0A371J596</accession>
<dbReference type="InterPro" id="IPR015856">
    <property type="entry name" value="ABC_transpr_CbiO/EcfA_su"/>
</dbReference>
<dbReference type="InterPro" id="IPR050095">
    <property type="entry name" value="ECF_ABC_transporter_ATP-bd"/>
</dbReference>
<keyword evidence="4" id="KW-1003">Cell membrane</keyword>
<keyword evidence="5" id="KW-0547">Nucleotide-binding</keyword>